<proteinExistence type="predicted"/>
<gene>
    <name evidence="2" type="ORF">E1O70_19445</name>
</gene>
<comment type="caution">
    <text evidence="2">The sequence shown here is derived from an EMBL/GenBank/DDBJ whole genome shotgun (WGS) entry which is preliminary data.</text>
</comment>
<evidence type="ECO:0000256" key="1">
    <source>
        <dbReference type="SAM" id="MobiDB-lite"/>
    </source>
</evidence>
<accession>A0A4Y8QX04</accession>
<evidence type="ECO:0000313" key="2">
    <source>
        <dbReference type="EMBL" id="TFF03724.1"/>
    </source>
</evidence>
<dbReference type="AlphaFoldDB" id="A0A4Y8QX04"/>
<dbReference type="GeneID" id="95686661"/>
<dbReference type="Proteomes" id="UP000298003">
    <property type="component" value="Unassembled WGS sequence"/>
</dbReference>
<reference evidence="2 3" key="1">
    <citation type="submission" date="2019-03" db="EMBL/GenBank/DDBJ databases">
        <title>Cellulosimicrobium funkei JCM14302 Assembly.</title>
        <authorList>
            <person name="Dou T."/>
        </authorList>
    </citation>
    <scope>NUCLEOTIDE SEQUENCE [LARGE SCALE GENOMIC DNA]</scope>
    <source>
        <strain evidence="2 3">JCM 14302</strain>
    </source>
</reference>
<feature type="region of interest" description="Disordered" evidence="1">
    <location>
        <begin position="35"/>
        <end position="59"/>
    </location>
</feature>
<name>A0A4Y8QX04_9MICO</name>
<dbReference type="EMBL" id="SOZH01000014">
    <property type="protein sequence ID" value="TFF03724.1"/>
    <property type="molecule type" value="Genomic_DNA"/>
</dbReference>
<evidence type="ECO:0000313" key="3">
    <source>
        <dbReference type="Proteomes" id="UP000298003"/>
    </source>
</evidence>
<sequence length="128" mass="14484">MSDDVDDLLDGIDEALAEIDMLALADAVGVLRGGPIELGSDDPSIPDSDEQRHHRQRLAAQRARLVDQRRRIARSLDRQIATASREATFDAVRDLVEWLISTPSLAELRRRRTEAYERLDRQTPRSNP</sequence>
<organism evidence="2 3">
    <name type="scientific">Cellulosimicrobium funkei</name>
    <dbReference type="NCBI Taxonomy" id="264251"/>
    <lineage>
        <taxon>Bacteria</taxon>
        <taxon>Bacillati</taxon>
        <taxon>Actinomycetota</taxon>
        <taxon>Actinomycetes</taxon>
        <taxon>Micrococcales</taxon>
        <taxon>Promicromonosporaceae</taxon>
        <taxon>Cellulosimicrobium</taxon>
    </lineage>
</organism>
<protein>
    <submittedName>
        <fullName evidence="2">Uncharacterized protein</fullName>
    </submittedName>
</protein>
<keyword evidence="3" id="KW-1185">Reference proteome</keyword>
<dbReference type="RefSeq" id="WP_061269187.1">
    <property type="nucleotide sequence ID" value="NZ_SOZH01000014.1"/>
</dbReference>